<dbReference type="EMBL" id="LNQE01000899">
    <property type="protein sequence ID" value="KUG23545.1"/>
    <property type="molecule type" value="Genomic_DNA"/>
</dbReference>
<comment type="caution">
    <text evidence="2">The sequence shown here is derived from an EMBL/GenBank/DDBJ whole genome shotgun (WGS) entry which is preliminary data.</text>
</comment>
<keyword evidence="1" id="KW-0472">Membrane</keyword>
<evidence type="ECO:0000256" key="1">
    <source>
        <dbReference type="SAM" id="Phobius"/>
    </source>
</evidence>
<feature type="transmembrane region" description="Helical" evidence="1">
    <location>
        <begin position="25"/>
        <end position="49"/>
    </location>
</feature>
<evidence type="ECO:0000313" key="2">
    <source>
        <dbReference type="EMBL" id="KUG23545.1"/>
    </source>
</evidence>
<dbReference type="AlphaFoldDB" id="A0A0W8FS01"/>
<name>A0A0W8FS01_9ZZZZ</name>
<keyword evidence="1" id="KW-0812">Transmembrane</keyword>
<accession>A0A0W8FS01</accession>
<keyword evidence="1" id="KW-1133">Transmembrane helix</keyword>
<protein>
    <submittedName>
        <fullName evidence="2">Neurofilament protein h form h2</fullName>
    </submittedName>
</protein>
<reference evidence="2" key="1">
    <citation type="journal article" date="2015" name="Proc. Natl. Acad. Sci. U.S.A.">
        <title>Networks of energetic and metabolic interactions define dynamics in microbial communities.</title>
        <authorList>
            <person name="Embree M."/>
            <person name="Liu J.K."/>
            <person name="Al-Bassam M.M."/>
            <person name="Zengler K."/>
        </authorList>
    </citation>
    <scope>NUCLEOTIDE SEQUENCE</scope>
</reference>
<gene>
    <name evidence="2" type="ORF">ASZ90_006651</name>
</gene>
<proteinExistence type="predicted"/>
<organism evidence="2">
    <name type="scientific">hydrocarbon metagenome</name>
    <dbReference type="NCBI Taxonomy" id="938273"/>
    <lineage>
        <taxon>unclassified sequences</taxon>
        <taxon>metagenomes</taxon>
        <taxon>ecological metagenomes</taxon>
    </lineage>
</organism>
<sequence>MITNKIIQGMKSSIEKLEKEKNSRIFRYFLISAFFVFIIFVVFLIYFFVKYGPIVLSLYEQRYIYKRIITATVDSNLPVSASIDHTFHIPIKNEFDYAVPVKTVIKLPVNQKFNIAFDKPLNIPIDHVFHVDEKINVKTEFPFETKVTIKILGVNTDVPVKGVIPLNMVIPLKHDFHIKDTLAVKPQEALPFPINSIFDVPLDFVLRGKVPIDGMMTVPIKDKVNADVILRDKLPVTLQFSSFFDQKKVIESDNVKQSIPVVPKANVKGQ</sequence>